<sequence length="170" mass="19601">NTTSGTALVREQERERERKRDGQGSPENDWTNQEREKDWTGWKRVGPTDRKREIEKQLTTPKVYFPWVPSTLIWPAGSLPLPSLCLSLLPSRSPHSIFFAMPSMKVLRDSRLWERTCHVKAGYCKAMRVNSRRWTQARALGGWMVFGQSLTTFHPGMSMAPVRLPTTETE</sequence>
<gene>
    <name evidence="2" type="ORF">DNTS_005792</name>
</gene>
<proteinExistence type="predicted"/>
<evidence type="ECO:0000313" key="3">
    <source>
        <dbReference type="Proteomes" id="UP000316079"/>
    </source>
</evidence>
<feature type="compositionally biased region" description="Basic and acidic residues" evidence="1">
    <location>
        <begin position="10"/>
        <end position="22"/>
    </location>
</feature>
<feature type="region of interest" description="Disordered" evidence="1">
    <location>
        <begin position="1"/>
        <end position="44"/>
    </location>
</feature>
<feature type="compositionally biased region" description="Basic and acidic residues" evidence="1">
    <location>
        <begin position="32"/>
        <end position="44"/>
    </location>
</feature>
<feature type="non-terminal residue" evidence="2">
    <location>
        <position position="1"/>
    </location>
</feature>
<name>A0A553PIZ0_9TELE</name>
<accession>A0A553PIZ0</accession>
<evidence type="ECO:0000256" key="1">
    <source>
        <dbReference type="SAM" id="MobiDB-lite"/>
    </source>
</evidence>
<dbReference type="EMBL" id="SRMA01026679">
    <property type="protein sequence ID" value="TRY77644.1"/>
    <property type="molecule type" value="Genomic_DNA"/>
</dbReference>
<reference evidence="2 3" key="1">
    <citation type="journal article" date="2019" name="Sci. Data">
        <title>Hybrid genome assembly and annotation of Danionella translucida.</title>
        <authorList>
            <person name="Kadobianskyi M."/>
            <person name="Schulze L."/>
            <person name="Schuelke M."/>
            <person name="Judkewitz B."/>
        </authorList>
    </citation>
    <scope>NUCLEOTIDE SEQUENCE [LARGE SCALE GENOMIC DNA]</scope>
    <source>
        <strain evidence="2 3">Bolton</strain>
    </source>
</reference>
<evidence type="ECO:0000313" key="2">
    <source>
        <dbReference type="EMBL" id="TRY77644.1"/>
    </source>
</evidence>
<keyword evidence="3" id="KW-1185">Reference proteome</keyword>
<comment type="caution">
    <text evidence="2">The sequence shown here is derived from an EMBL/GenBank/DDBJ whole genome shotgun (WGS) entry which is preliminary data.</text>
</comment>
<organism evidence="2 3">
    <name type="scientific">Danionella cerebrum</name>
    <dbReference type="NCBI Taxonomy" id="2873325"/>
    <lineage>
        <taxon>Eukaryota</taxon>
        <taxon>Metazoa</taxon>
        <taxon>Chordata</taxon>
        <taxon>Craniata</taxon>
        <taxon>Vertebrata</taxon>
        <taxon>Euteleostomi</taxon>
        <taxon>Actinopterygii</taxon>
        <taxon>Neopterygii</taxon>
        <taxon>Teleostei</taxon>
        <taxon>Ostariophysi</taxon>
        <taxon>Cypriniformes</taxon>
        <taxon>Danionidae</taxon>
        <taxon>Danioninae</taxon>
        <taxon>Danionella</taxon>
    </lineage>
</organism>
<protein>
    <submittedName>
        <fullName evidence="2">Uncharacterized protein</fullName>
    </submittedName>
</protein>
<dbReference type="Proteomes" id="UP000316079">
    <property type="component" value="Unassembled WGS sequence"/>
</dbReference>
<dbReference type="AlphaFoldDB" id="A0A553PIZ0"/>